<dbReference type="GO" id="GO:0000166">
    <property type="term" value="F:nucleotide binding"/>
    <property type="evidence" value="ECO:0007669"/>
    <property type="project" value="UniProtKB-KW"/>
</dbReference>
<evidence type="ECO:0000313" key="13">
    <source>
        <dbReference type="EMBL" id="QCZ93707.1"/>
    </source>
</evidence>
<dbReference type="InterPro" id="IPR022971">
    <property type="entry name" value="YfbR"/>
</dbReference>
<evidence type="ECO:0000256" key="6">
    <source>
        <dbReference type="ARBA" id="ARBA00022490"/>
    </source>
</evidence>
<dbReference type="HAMAP" id="MF_01100">
    <property type="entry name" value="5DNU"/>
    <property type="match status" value="1"/>
</dbReference>
<evidence type="ECO:0000259" key="12">
    <source>
        <dbReference type="PROSITE" id="PS51831"/>
    </source>
</evidence>
<evidence type="ECO:0000256" key="1">
    <source>
        <dbReference type="ARBA" id="ARBA00001638"/>
    </source>
</evidence>
<dbReference type="PROSITE" id="PS51831">
    <property type="entry name" value="HD"/>
    <property type="match status" value="1"/>
</dbReference>
<evidence type="ECO:0000256" key="4">
    <source>
        <dbReference type="ARBA" id="ARBA00011738"/>
    </source>
</evidence>
<keyword evidence="9 10" id="KW-0378">Hydrolase</keyword>
<evidence type="ECO:0000256" key="8">
    <source>
        <dbReference type="ARBA" id="ARBA00022741"/>
    </source>
</evidence>
<dbReference type="SMART" id="SM00471">
    <property type="entry name" value="HDc"/>
    <property type="match status" value="1"/>
</dbReference>
<organism evidence="13 14">
    <name type="scientific">Salinimonas iocasae</name>
    <dbReference type="NCBI Taxonomy" id="2572577"/>
    <lineage>
        <taxon>Bacteria</taxon>
        <taxon>Pseudomonadati</taxon>
        <taxon>Pseudomonadota</taxon>
        <taxon>Gammaproteobacteria</taxon>
        <taxon>Alteromonadales</taxon>
        <taxon>Alteromonadaceae</taxon>
        <taxon>Alteromonas/Salinimonas group</taxon>
        <taxon>Salinimonas</taxon>
    </lineage>
</organism>
<dbReference type="AlphaFoldDB" id="A0A5B7YDC6"/>
<comment type="function">
    <text evidence="10">Catalyzes the strictly specific dephosphorylation of 2'-deoxyribonucleoside 5'-monophosphates.</text>
</comment>
<dbReference type="KEGG" id="salk:FBQ74_09460"/>
<comment type="subcellular location">
    <subcellularLocation>
        <location evidence="10">Cytoplasm</location>
    </subcellularLocation>
</comment>
<keyword evidence="14" id="KW-1185">Reference proteome</keyword>
<feature type="region of interest" description="Disordered" evidence="11">
    <location>
        <begin position="198"/>
        <end position="220"/>
    </location>
</feature>
<feature type="domain" description="HD" evidence="12">
    <location>
        <begin position="31"/>
        <end position="143"/>
    </location>
</feature>
<reference evidence="13 14" key="1">
    <citation type="submission" date="2019-04" db="EMBL/GenBank/DDBJ databases">
        <title>Salinimonas iocasae sp. nov., a halophilic bacterium isolated from the outer tube casing of tubeworms in Okinawa Trough.</title>
        <authorList>
            <person name="Zhang H."/>
            <person name="Wang H."/>
            <person name="Li C."/>
        </authorList>
    </citation>
    <scope>NUCLEOTIDE SEQUENCE [LARGE SCALE GENOMIC DNA]</scope>
    <source>
        <strain evidence="13 14">KX18D6</strain>
    </source>
</reference>
<comment type="subunit">
    <text evidence="4 10">Homodimer.</text>
</comment>
<feature type="site" description="Appears to be important in orienting the phosphate for catalysis" evidence="10">
    <location>
        <position position="19"/>
    </location>
</feature>
<dbReference type="OrthoDB" id="9812744at2"/>
<feature type="binding site" evidence="10">
    <location>
        <position position="70"/>
    </location>
    <ligand>
        <name>a divalent metal cation</name>
        <dbReference type="ChEBI" id="CHEBI:60240"/>
    </ligand>
</feature>
<name>A0A5B7YDC6_9ALTE</name>
<feature type="binding site" evidence="10">
    <location>
        <position position="34"/>
    </location>
    <ligand>
        <name>a divalent metal cation</name>
        <dbReference type="ChEBI" id="CHEBI:60240"/>
    </ligand>
</feature>
<comment type="catalytic activity">
    <reaction evidence="1 10">
        <text>a 2'-deoxyribonucleoside 5'-phosphate + H2O = a 2'-deoxyribonucleoside + phosphate</text>
        <dbReference type="Rhea" id="RHEA:36167"/>
        <dbReference type="ChEBI" id="CHEBI:15377"/>
        <dbReference type="ChEBI" id="CHEBI:18274"/>
        <dbReference type="ChEBI" id="CHEBI:43474"/>
        <dbReference type="ChEBI" id="CHEBI:65317"/>
        <dbReference type="EC" id="3.1.3.89"/>
    </reaction>
</comment>
<comment type="cofactor">
    <cofactor evidence="2">
        <name>Mn(2+)</name>
        <dbReference type="ChEBI" id="CHEBI:29035"/>
    </cofactor>
</comment>
<feature type="binding site" evidence="10">
    <location>
        <begin position="19"/>
        <end position="20"/>
    </location>
    <ligand>
        <name>substrate</name>
    </ligand>
</feature>
<evidence type="ECO:0000256" key="2">
    <source>
        <dbReference type="ARBA" id="ARBA00001936"/>
    </source>
</evidence>
<dbReference type="GO" id="GO:0005737">
    <property type="term" value="C:cytoplasm"/>
    <property type="evidence" value="ECO:0007669"/>
    <property type="project" value="UniProtKB-SubCell"/>
</dbReference>
<feature type="binding site" evidence="10">
    <location>
        <position position="138"/>
    </location>
    <ligand>
        <name>substrate</name>
    </ligand>
</feature>
<evidence type="ECO:0000256" key="11">
    <source>
        <dbReference type="SAM" id="MobiDB-lite"/>
    </source>
</evidence>
<evidence type="ECO:0000256" key="3">
    <source>
        <dbReference type="ARBA" id="ARBA00001941"/>
    </source>
</evidence>
<dbReference type="InterPro" id="IPR006674">
    <property type="entry name" value="HD_domain"/>
</dbReference>
<comment type="similarity">
    <text evidence="10">Belongs to the 5DNU family.</text>
</comment>
<dbReference type="InterPro" id="IPR003607">
    <property type="entry name" value="HD/PDEase_dom"/>
</dbReference>
<dbReference type="EMBL" id="CP039852">
    <property type="protein sequence ID" value="QCZ93707.1"/>
    <property type="molecule type" value="Genomic_DNA"/>
</dbReference>
<comment type="cofactor">
    <cofactor evidence="10">
        <name>a divalent metal cation</name>
        <dbReference type="ChEBI" id="CHEBI:60240"/>
    </cofactor>
</comment>
<feature type="binding site" evidence="10">
    <location>
        <position position="138"/>
    </location>
    <ligand>
        <name>a divalent metal cation</name>
        <dbReference type="ChEBI" id="CHEBI:60240"/>
    </ligand>
</feature>
<keyword evidence="8 10" id="KW-0547">Nucleotide-binding</keyword>
<feature type="binding site" evidence="10">
    <location>
        <position position="70"/>
    </location>
    <ligand>
        <name>substrate</name>
    </ligand>
</feature>
<dbReference type="Gene3D" id="1.10.3210.10">
    <property type="entry name" value="Hypothetical protein af1432"/>
    <property type="match status" value="1"/>
</dbReference>
<dbReference type="GO" id="GO:0046872">
    <property type="term" value="F:metal ion binding"/>
    <property type="evidence" value="ECO:0007669"/>
    <property type="project" value="UniProtKB-KW"/>
</dbReference>
<accession>A0A5B7YDC6</accession>
<evidence type="ECO:0000256" key="9">
    <source>
        <dbReference type="ARBA" id="ARBA00022801"/>
    </source>
</evidence>
<evidence type="ECO:0000313" key="14">
    <source>
        <dbReference type="Proteomes" id="UP000304912"/>
    </source>
</evidence>
<evidence type="ECO:0000256" key="5">
    <source>
        <dbReference type="ARBA" id="ARBA00012964"/>
    </source>
</evidence>
<dbReference type="NCBIfam" id="NF003009">
    <property type="entry name" value="PRK03826.1"/>
    <property type="match status" value="1"/>
</dbReference>
<dbReference type="RefSeq" id="WP_139756451.1">
    <property type="nucleotide sequence ID" value="NZ_CP039852.1"/>
</dbReference>
<dbReference type="PANTHER" id="PTHR11845">
    <property type="entry name" value="5'-DEOXYNUCLEOTIDASE HDDC2"/>
    <property type="match status" value="1"/>
</dbReference>
<sequence>MSDNSHFFAHLARMKLINRWPLMHNVRNENVQEHSLQVAMVAHALALIKNRFFNGTLNADRIATIAMFHDVSEVLTGDLPTPVKYYNATIASEYKKIEKIAESKLIEMAPEALRDDYAALIDGHQHSEEEAFIVKAADVLCAYLKTLEELNAGNREFTLAKNRLDKLLSAYQSPEVDYFVSRYVPSFSLSLDEITQDEFEAEHGATSNQPDTTEAPSDDA</sequence>
<feature type="binding site" evidence="10">
    <location>
        <position position="69"/>
    </location>
    <ligand>
        <name>a divalent metal cation</name>
        <dbReference type="ChEBI" id="CHEBI:60240"/>
    </ligand>
</feature>
<dbReference type="InterPro" id="IPR039356">
    <property type="entry name" value="YfbR/HDDC2"/>
</dbReference>
<dbReference type="Pfam" id="PF12917">
    <property type="entry name" value="YfbR-like"/>
    <property type="match status" value="1"/>
</dbReference>
<dbReference type="PANTHER" id="PTHR11845:SF13">
    <property type="entry name" value="5'-DEOXYNUCLEOTIDASE HDDC2"/>
    <property type="match status" value="1"/>
</dbReference>
<evidence type="ECO:0000256" key="7">
    <source>
        <dbReference type="ARBA" id="ARBA00022723"/>
    </source>
</evidence>
<comment type="cofactor">
    <cofactor evidence="3">
        <name>Co(2+)</name>
        <dbReference type="ChEBI" id="CHEBI:48828"/>
    </cofactor>
</comment>
<feature type="compositionally biased region" description="Polar residues" evidence="11">
    <location>
        <begin position="205"/>
        <end position="220"/>
    </location>
</feature>
<dbReference type="Proteomes" id="UP000304912">
    <property type="component" value="Chromosome"/>
</dbReference>
<proteinExistence type="inferred from homology"/>
<feature type="binding site" evidence="10">
    <location>
        <begin position="78"/>
        <end position="81"/>
    </location>
    <ligand>
        <name>substrate</name>
    </ligand>
</feature>
<dbReference type="EC" id="3.1.3.89" evidence="5"/>
<dbReference type="GO" id="GO:0002953">
    <property type="term" value="F:5'-deoxynucleotidase activity"/>
    <property type="evidence" value="ECO:0007669"/>
    <property type="project" value="UniProtKB-EC"/>
</dbReference>
<dbReference type="SUPFAM" id="SSF109604">
    <property type="entry name" value="HD-domain/PDEase-like"/>
    <property type="match status" value="1"/>
</dbReference>
<feature type="binding site" evidence="10">
    <location>
        <position position="34"/>
    </location>
    <ligand>
        <name>substrate</name>
    </ligand>
</feature>
<gene>
    <name evidence="13" type="ORF">FBQ74_09460</name>
</gene>
<dbReference type="CDD" id="cd00077">
    <property type="entry name" value="HDc"/>
    <property type="match status" value="1"/>
</dbReference>
<keyword evidence="6 10" id="KW-0963">Cytoplasm</keyword>
<keyword evidence="7 10" id="KW-0479">Metal-binding</keyword>
<protein>
    <recommendedName>
        <fullName evidence="5">5'-deoxynucleotidase</fullName>
        <ecNumber evidence="5">3.1.3.89</ecNumber>
    </recommendedName>
</protein>
<evidence type="ECO:0000256" key="10">
    <source>
        <dbReference type="HAMAP-Rule" id="MF_01100"/>
    </source>
</evidence>